<evidence type="ECO:0000256" key="4">
    <source>
        <dbReference type="ARBA" id="ARBA00023125"/>
    </source>
</evidence>
<protein>
    <submittedName>
        <fullName evidence="11">Two-component system OmpR family response regulator</fullName>
    </submittedName>
</protein>
<evidence type="ECO:0000256" key="8">
    <source>
        <dbReference type="SAM" id="MobiDB-lite"/>
    </source>
</evidence>
<dbReference type="Pfam" id="PF00072">
    <property type="entry name" value="Response_reg"/>
    <property type="match status" value="1"/>
</dbReference>
<evidence type="ECO:0000313" key="11">
    <source>
        <dbReference type="EMBL" id="TWF98283.1"/>
    </source>
</evidence>
<evidence type="ECO:0000256" key="6">
    <source>
        <dbReference type="PROSITE-ProRule" id="PRU00169"/>
    </source>
</evidence>
<organism evidence="11 12">
    <name type="scientific">Kitasatospora viridis</name>
    <dbReference type="NCBI Taxonomy" id="281105"/>
    <lineage>
        <taxon>Bacteria</taxon>
        <taxon>Bacillati</taxon>
        <taxon>Actinomycetota</taxon>
        <taxon>Actinomycetes</taxon>
        <taxon>Kitasatosporales</taxon>
        <taxon>Streptomycetaceae</taxon>
        <taxon>Kitasatospora</taxon>
    </lineage>
</organism>
<keyword evidence="4 7" id="KW-0238">DNA-binding</keyword>
<dbReference type="InterPro" id="IPR001867">
    <property type="entry name" value="OmpR/PhoB-type_DNA-bd"/>
</dbReference>
<evidence type="ECO:0000259" key="9">
    <source>
        <dbReference type="PROSITE" id="PS50110"/>
    </source>
</evidence>
<feature type="region of interest" description="Disordered" evidence="8">
    <location>
        <begin position="1"/>
        <end position="36"/>
    </location>
</feature>
<dbReference type="SMART" id="SM00862">
    <property type="entry name" value="Trans_reg_C"/>
    <property type="match status" value="1"/>
</dbReference>
<dbReference type="PROSITE" id="PS50110">
    <property type="entry name" value="RESPONSE_REGULATORY"/>
    <property type="match status" value="1"/>
</dbReference>
<dbReference type="InterPro" id="IPR036388">
    <property type="entry name" value="WH-like_DNA-bd_sf"/>
</dbReference>
<feature type="compositionally biased region" description="Pro residues" evidence="8">
    <location>
        <begin position="279"/>
        <end position="292"/>
    </location>
</feature>
<feature type="domain" description="OmpR/PhoB-type" evidence="10">
    <location>
        <begin position="178"/>
        <end position="275"/>
    </location>
</feature>
<dbReference type="Gene3D" id="6.10.250.690">
    <property type="match status" value="1"/>
</dbReference>
<dbReference type="GO" id="GO:0005829">
    <property type="term" value="C:cytosol"/>
    <property type="evidence" value="ECO:0007669"/>
    <property type="project" value="TreeGrafter"/>
</dbReference>
<reference evidence="11 12" key="1">
    <citation type="submission" date="2019-06" db="EMBL/GenBank/DDBJ databases">
        <title>Sequencing the genomes of 1000 actinobacteria strains.</title>
        <authorList>
            <person name="Klenk H.-P."/>
        </authorList>
    </citation>
    <scope>NUCLEOTIDE SEQUENCE [LARGE SCALE GENOMIC DNA]</scope>
    <source>
        <strain evidence="11 12">DSM 44826</strain>
    </source>
</reference>
<dbReference type="Gene3D" id="1.10.10.10">
    <property type="entry name" value="Winged helix-like DNA-binding domain superfamily/Winged helix DNA-binding domain"/>
    <property type="match status" value="1"/>
</dbReference>
<dbReference type="SUPFAM" id="SSF52172">
    <property type="entry name" value="CheY-like"/>
    <property type="match status" value="1"/>
</dbReference>
<feature type="DNA-binding region" description="OmpR/PhoB-type" evidence="7">
    <location>
        <begin position="178"/>
        <end position="275"/>
    </location>
</feature>
<dbReference type="PROSITE" id="PS51755">
    <property type="entry name" value="OMPR_PHOB"/>
    <property type="match status" value="1"/>
</dbReference>
<dbReference type="SMART" id="SM00448">
    <property type="entry name" value="REC"/>
    <property type="match status" value="1"/>
</dbReference>
<dbReference type="InterPro" id="IPR001789">
    <property type="entry name" value="Sig_transdc_resp-reg_receiver"/>
</dbReference>
<feature type="modified residue" description="4-aspartylphosphate" evidence="6">
    <location>
        <position position="99"/>
    </location>
</feature>
<feature type="region of interest" description="Disordered" evidence="8">
    <location>
        <begin position="274"/>
        <end position="305"/>
    </location>
</feature>
<proteinExistence type="predicted"/>
<dbReference type="CDD" id="cd00383">
    <property type="entry name" value="trans_reg_C"/>
    <property type="match status" value="1"/>
</dbReference>
<dbReference type="EMBL" id="VIWT01000001">
    <property type="protein sequence ID" value="TWF98283.1"/>
    <property type="molecule type" value="Genomic_DNA"/>
</dbReference>
<gene>
    <name evidence="11" type="ORF">FHX73_112089</name>
</gene>
<dbReference type="PANTHER" id="PTHR48111">
    <property type="entry name" value="REGULATOR OF RPOS"/>
    <property type="match status" value="1"/>
</dbReference>
<dbReference type="GO" id="GO:0006355">
    <property type="term" value="P:regulation of DNA-templated transcription"/>
    <property type="evidence" value="ECO:0007669"/>
    <property type="project" value="InterPro"/>
</dbReference>
<dbReference type="AlphaFoldDB" id="A0A561UFY8"/>
<evidence type="ECO:0000313" key="12">
    <source>
        <dbReference type="Proteomes" id="UP000317940"/>
    </source>
</evidence>
<dbReference type="InterPro" id="IPR011006">
    <property type="entry name" value="CheY-like_superfamily"/>
</dbReference>
<dbReference type="InterPro" id="IPR039420">
    <property type="entry name" value="WalR-like"/>
</dbReference>
<dbReference type="Pfam" id="PF00486">
    <property type="entry name" value="Trans_reg_C"/>
    <property type="match status" value="1"/>
</dbReference>
<dbReference type="GO" id="GO:0000156">
    <property type="term" value="F:phosphorelay response regulator activity"/>
    <property type="evidence" value="ECO:0007669"/>
    <property type="project" value="TreeGrafter"/>
</dbReference>
<evidence type="ECO:0000256" key="7">
    <source>
        <dbReference type="PROSITE-ProRule" id="PRU01091"/>
    </source>
</evidence>
<accession>A0A561UFY8</accession>
<dbReference type="Gene3D" id="3.40.50.2300">
    <property type="match status" value="1"/>
</dbReference>
<keyword evidence="12" id="KW-1185">Reference proteome</keyword>
<evidence type="ECO:0000256" key="5">
    <source>
        <dbReference type="ARBA" id="ARBA00023163"/>
    </source>
</evidence>
<dbReference type="PANTHER" id="PTHR48111:SF28">
    <property type="entry name" value="TRANSCRIPTIONAL REGULATORY PROTEIN TCRX-RELATED"/>
    <property type="match status" value="1"/>
</dbReference>
<dbReference type="GO" id="GO:0000976">
    <property type="term" value="F:transcription cis-regulatory region binding"/>
    <property type="evidence" value="ECO:0007669"/>
    <property type="project" value="TreeGrafter"/>
</dbReference>
<evidence type="ECO:0000256" key="1">
    <source>
        <dbReference type="ARBA" id="ARBA00022553"/>
    </source>
</evidence>
<dbReference type="SUPFAM" id="SSF46894">
    <property type="entry name" value="C-terminal effector domain of the bipartite response regulators"/>
    <property type="match status" value="1"/>
</dbReference>
<feature type="domain" description="Response regulatory" evidence="9">
    <location>
        <begin position="50"/>
        <end position="164"/>
    </location>
</feature>
<dbReference type="Proteomes" id="UP000317940">
    <property type="component" value="Unassembled WGS sequence"/>
</dbReference>
<evidence type="ECO:0000256" key="3">
    <source>
        <dbReference type="ARBA" id="ARBA00023015"/>
    </source>
</evidence>
<dbReference type="InterPro" id="IPR016032">
    <property type="entry name" value="Sig_transdc_resp-reg_C-effctor"/>
</dbReference>
<keyword evidence="5" id="KW-0804">Transcription</keyword>
<keyword evidence="2" id="KW-0902">Two-component regulatory system</keyword>
<keyword evidence="3" id="KW-0805">Transcription regulation</keyword>
<evidence type="ECO:0000259" key="10">
    <source>
        <dbReference type="PROSITE" id="PS51755"/>
    </source>
</evidence>
<evidence type="ECO:0000256" key="2">
    <source>
        <dbReference type="ARBA" id="ARBA00023012"/>
    </source>
</evidence>
<dbReference type="GO" id="GO:0032993">
    <property type="term" value="C:protein-DNA complex"/>
    <property type="evidence" value="ECO:0007669"/>
    <property type="project" value="TreeGrafter"/>
</dbReference>
<keyword evidence="1 6" id="KW-0597">Phosphoprotein</keyword>
<comment type="caution">
    <text evidence="11">The sequence shown here is derived from an EMBL/GenBank/DDBJ whole genome shotgun (WGS) entry which is preliminary data.</text>
</comment>
<dbReference type="FunFam" id="1.10.10.10:FF:000005">
    <property type="entry name" value="Two-component system response regulator"/>
    <property type="match status" value="1"/>
</dbReference>
<name>A0A561UFY8_9ACTN</name>
<sequence length="305" mass="33103">MTVRGPGDAGVRWLQWPGPSPRAAAPGGGDETRRSPPLMVGTHAPTGGHRLLVVEDEPAIRTLLESALRLAGHTVSSTGTGLSALVEIERSTPALVLMDVMLPDVDGFEVTRRLRAGGDFTPVLFLTARTGLGDRIAGLRVGGDDYVSKPFSIEEVLLRIEAILRRGSGTPAAAAPVPEVLRYADLELDPEAHEVHRAGRYVPLSPTEFKLLGYLMANAGRVVSKAQILDHVWRYDFSGDDRIVLTYVKYLRRKIDCFQPPLIQTIRGVGYSLRLPREQPGPDPTHPDPTYPEPGAEPTGSEQPC</sequence>